<dbReference type="AlphaFoldDB" id="A0A1G9LTR8"/>
<name>A0A1G9LTR8_9ACTN</name>
<organism evidence="1 2">
    <name type="scientific">Tessaracoccus oleiagri</name>
    <dbReference type="NCBI Taxonomy" id="686624"/>
    <lineage>
        <taxon>Bacteria</taxon>
        <taxon>Bacillati</taxon>
        <taxon>Actinomycetota</taxon>
        <taxon>Actinomycetes</taxon>
        <taxon>Propionibacteriales</taxon>
        <taxon>Propionibacteriaceae</taxon>
        <taxon>Tessaracoccus</taxon>
    </lineage>
</organism>
<evidence type="ECO:0000313" key="2">
    <source>
        <dbReference type="Proteomes" id="UP000199475"/>
    </source>
</evidence>
<dbReference type="STRING" id="686624.SAMN04488242_2331"/>
<dbReference type="EMBL" id="FNGP01000004">
    <property type="protein sequence ID" value="SDL65492.1"/>
    <property type="molecule type" value="Genomic_DNA"/>
</dbReference>
<dbReference type="RefSeq" id="WP_176761760.1">
    <property type="nucleotide sequence ID" value="NZ_FNGP01000004.1"/>
</dbReference>
<evidence type="ECO:0000313" key="1">
    <source>
        <dbReference type="EMBL" id="SDL65492.1"/>
    </source>
</evidence>
<protein>
    <submittedName>
        <fullName evidence="1">Uncharacterized protein</fullName>
    </submittedName>
</protein>
<dbReference type="Proteomes" id="UP000199475">
    <property type="component" value="Unassembled WGS sequence"/>
</dbReference>
<keyword evidence="2" id="KW-1185">Reference proteome</keyword>
<reference evidence="1 2" key="1">
    <citation type="submission" date="2016-10" db="EMBL/GenBank/DDBJ databases">
        <authorList>
            <person name="de Groot N.N."/>
        </authorList>
    </citation>
    <scope>NUCLEOTIDE SEQUENCE [LARGE SCALE GENOMIC DNA]</scope>
    <source>
        <strain evidence="1 2">CGMCC 1.9159</strain>
    </source>
</reference>
<proteinExistence type="predicted"/>
<sequence>MATYDPDLADALGGKPRILAEASGRDVRLVGTAEHLAEFRDGEWHVLGWHEVERGSWRGETQTFRWWDMGGGKHTAVLDSEGSLPELVQERVQASTVATFHYDLEPGELRLVARRPLDGSNSVRFYAVTSGGASLEDEATRQFVVQETDRIKREYGMD</sequence>
<accession>A0A1G9LTR8</accession>
<gene>
    <name evidence="1" type="ORF">SAMN04488242_2331</name>
</gene>